<comment type="caution">
    <text evidence="1">The sequence shown here is derived from an EMBL/GenBank/DDBJ whole genome shotgun (WGS) entry which is preliminary data.</text>
</comment>
<dbReference type="EMBL" id="BAAAYN010000024">
    <property type="protein sequence ID" value="GAA3389203.1"/>
    <property type="molecule type" value="Genomic_DNA"/>
</dbReference>
<sequence>MSAGMSGSAGLSGHPVDHAGLVVLDLAECRRYLRCEQLGRVGFVRAGTVEILPVNYVVAGSGVAFKTGHGSKLGAAMDGAAVTFEVDGVGLPSTGVAAWSVLVKGVAGLVTEDDLLQDLEREESLPLLPSAARTGRWVLIRPDEISGRAIAAE</sequence>
<evidence type="ECO:0000313" key="1">
    <source>
        <dbReference type="EMBL" id="GAA3389203.1"/>
    </source>
</evidence>
<dbReference type="Proteomes" id="UP001501676">
    <property type="component" value="Unassembled WGS sequence"/>
</dbReference>
<protein>
    <submittedName>
        <fullName evidence="1">Pyridoxamine 5'-phosphate oxidase family protein</fullName>
    </submittedName>
</protein>
<name>A0ABP6T0E7_9ACTN</name>
<dbReference type="RefSeq" id="WP_345729523.1">
    <property type="nucleotide sequence ID" value="NZ_BAAAYN010000024.1"/>
</dbReference>
<dbReference type="Gene3D" id="2.30.110.10">
    <property type="entry name" value="Electron Transport, Fmn-binding Protein, Chain A"/>
    <property type="match status" value="1"/>
</dbReference>
<dbReference type="Pfam" id="PF12900">
    <property type="entry name" value="Pyridox_ox_2"/>
    <property type="match status" value="1"/>
</dbReference>
<accession>A0ABP6T0E7</accession>
<keyword evidence="2" id="KW-1185">Reference proteome</keyword>
<gene>
    <name evidence="1" type="ORF">GCM10020369_38420</name>
</gene>
<dbReference type="InterPro" id="IPR024747">
    <property type="entry name" value="Pyridox_Oxase-rel"/>
</dbReference>
<dbReference type="SUPFAM" id="SSF50475">
    <property type="entry name" value="FMN-binding split barrel"/>
    <property type="match status" value="1"/>
</dbReference>
<organism evidence="1 2">
    <name type="scientific">Cryptosporangium minutisporangium</name>
    <dbReference type="NCBI Taxonomy" id="113569"/>
    <lineage>
        <taxon>Bacteria</taxon>
        <taxon>Bacillati</taxon>
        <taxon>Actinomycetota</taxon>
        <taxon>Actinomycetes</taxon>
        <taxon>Cryptosporangiales</taxon>
        <taxon>Cryptosporangiaceae</taxon>
        <taxon>Cryptosporangium</taxon>
    </lineage>
</organism>
<proteinExistence type="predicted"/>
<evidence type="ECO:0000313" key="2">
    <source>
        <dbReference type="Proteomes" id="UP001501676"/>
    </source>
</evidence>
<reference evidence="2" key="1">
    <citation type="journal article" date="2019" name="Int. J. Syst. Evol. Microbiol.">
        <title>The Global Catalogue of Microorganisms (GCM) 10K type strain sequencing project: providing services to taxonomists for standard genome sequencing and annotation.</title>
        <authorList>
            <consortium name="The Broad Institute Genomics Platform"/>
            <consortium name="The Broad Institute Genome Sequencing Center for Infectious Disease"/>
            <person name="Wu L."/>
            <person name="Ma J."/>
        </authorList>
    </citation>
    <scope>NUCLEOTIDE SEQUENCE [LARGE SCALE GENOMIC DNA]</scope>
    <source>
        <strain evidence="2">JCM 9458</strain>
    </source>
</reference>
<dbReference type="InterPro" id="IPR012349">
    <property type="entry name" value="Split_barrel_FMN-bd"/>
</dbReference>